<reference evidence="4 5" key="1">
    <citation type="submission" date="2019-11" db="EMBL/GenBank/DDBJ databases">
        <title>Genome sequences of 17 halophilic strains isolated from different environments.</title>
        <authorList>
            <person name="Furrow R.E."/>
        </authorList>
    </citation>
    <scope>NUCLEOTIDE SEQUENCE [LARGE SCALE GENOMIC DNA]</scope>
    <source>
        <strain evidence="4 5">22511_23_Filter</strain>
    </source>
</reference>
<proteinExistence type="inferred from homology"/>
<evidence type="ECO:0000256" key="3">
    <source>
        <dbReference type="RuleBase" id="RU000363"/>
    </source>
</evidence>
<gene>
    <name evidence="4" type="ORF">GLW04_00105</name>
</gene>
<dbReference type="InterPro" id="IPR036291">
    <property type="entry name" value="NAD(P)-bd_dom_sf"/>
</dbReference>
<name>A0A845DLY1_9BACI</name>
<dbReference type="AlphaFoldDB" id="A0A845DLY1"/>
<dbReference type="Pfam" id="PF00106">
    <property type="entry name" value="adh_short"/>
    <property type="match status" value="1"/>
</dbReference>
<keyword evidence="2" id="KW-0560">Oxidoreductase</keyword>
<dbReference type="InterPro" id="IPR002347">
    <property type="entry name" value="SDR_fam"/>
</dbReference>
<protein>
    <submittedName>
        <fullName evidence="4">SDR family NAD(P)-dependent oxidoreductase</fullName>
    </submittedName>
</protein>
<evidence type="ECO:0000313" key="4">
    <source>
        <dbReference type="EMBL" id="MYL18268.1"/>
    </source>
</evidence>
<evidence type="ECO:0000256" key="2">
    <source>
        <dbReference type="ARBA" id="ARBA00023002"/>
    </source>
</evidence>
<accession>A0A845DLY1</accession>
<dbReference type="PANTHER" id="PTHR24320:SF148">
    <property type="entry name" value="NAD(P)-BINDING ROSSMANN-FOLD SUPERFAMILY PROTEIN"/>
    <property type="match status" value="1"/>
</dbReference>
<comment type="similarity">
    <text evidence="1 3">Belongs to the short-chain dehydrogenases/reductases (SDR) family.</text>
</comment>
<dbReference type="Gene3D" id="3.40.50.720">
    <property type="entry name" value="NAD(P)-binding Rossmann-like Domain"/>
    <property type="match status" value="1"/>
</dbReference>
<dbReference type="PANTHER" id="PTHR24320">
    <property type="entry name" value="RETINOL DEHYDROGENASE"/>
    <property type="match status" value="1"/>
</dbReference>
<dbReference type="InterPro" id="IPR020904">
    <property type="entry name" value="Sc_DH/Rdtase_CS"/>
</dbReference>
<dbReference type="EMBL" id="WMET01000001">
    <property type="protein sequence ID" value="MYL18268.1"/>
    <property type="molecule type" value="Genomic_DNA"/>
</dbReference>
<dbReference type="PROSITE" id="PS00061">
    <property type="entry name" value="ADH_SHORT"/>
    <property type="match status" value="1"/>
</dbReference>
<dbReference type="Proteomes" id="UP000460949">
    <property type="component" value="Unassembled WGS sequence"/>
</dbReference>
<evidence type="ECO:0000256" key="1">
    <source>
        <dbReference type="ARBA" id="ARBA00006484"/>
    </source>
</evidence>
<evidence type="ECO:0000313" key="5">
    <source>
        <dbReference type="Proteomes" id="UP000460949"/>
    </source>
</evidence>
<sequence length="260" mass="28230">MAMKIVVTGATDGIGLATVKRLVKEGHEVLLHGRSTEKLADVADELGDEEIEQYVADLSSISEVRRLAEEIAARHDHLDVLINNAGVYNASEPVTADGLDIRFAVNTLAPYELTKALLPLMDASSRIVNLSSAAQSPVDEQALYGKKKLADGEVYAQSKLALTMWTYEMARRVEPVVVAVNPMSLLGSKMVKKAFGTEGRDINIGADILCRASLSDEFAEASGRYYDNDIGAFGEPHPDARNLDKCQALVQQLEEITARV</sequence>
<dbReference type="PRINTS" id="PR00081">
    <property type="entry name" value="GDHRDH"/>
</dbReference>
<organism evidence="4 5">
    <name type="scientific">Halobacillus litoralis</name>
    <dbReference type="NCBI Taxonomy" id="45668"/>
    <lineage>
        <taxon>Bacteria</taxon>
        <taxon>Bacillati</taxon>
        <taxon>Bacillota</taxon>
        <taxon>Bacilli</taxon>
        <taxon>Bacillales</taxon>
        <taxon>Bacillaceae</taxon>
        <taxon>Halobacillus</taxon>
    </lineage>
</organism>
<dbReference type="SUPFAM" id="SSF51735">
    <property type="entry name" value="NAD(P)-binding Rossmann-fold domains"/>
    <property type="match status" value="1"/>
</dbReference>
<comment type="caution">
    <text evidence="4">The sequence shown here is derived from an EMBL/GenBank/DDBJ whole genome shotgun (WGS) entry which is preliminary data.</text>
</comment>
<dbReference type="PRINTS" id="PR00080">
    <property type="entry name" value="SDRFAMILY"/>
</dbReference>
<dbReference type="GO" id="GO:0016491">
    <property type="term" value="F:oxidoreductase activity"/>
    <property type="evidence" value="ECO:0007669"/>
    <property type="project" value="UniProtKB-KW"/>
</dbReference>